<keyword evidence="3" id="KW-1185">Reference proteome</keyword>
<dbReference type="EMBL" id="CP032157">
    <property type="protein sequence ID" value="AXY76537.1"/>
    <property type="molecule type" value="Genomic_DNA"/>
</dbReference>
<gene>
    <name evidence="2" type="ORF">D3H65_22180</name>
</gene>
<reference evidence="2 3" key="1">
    <citation type="submission" date="2018-09" db="EMBL/GenBank/DDBJ databases">
        <title>Genome sequencing of strain 6GH32-13.</title>
        <authorList>
            <person name="Weon H.-Y."/>
            <person name="Heo J."/>
            <person name="Kwon S.-W."/>
        </authorList>
    </citation>
    <scope>NUCLEOTIDE SEQUENCE [LARGE SCALE GENOMIC DNA]</scope>
    <source>
        <strain evidence="2 3">5GH32-13</strain>
    </source>
</reference>
<dbReference type="PROSITE" id="PS51186">
    <property type="entry name" value="GNAT"/>
    <property type="match status" value="1"/>
</dbReference>
<accession>A0A3B7MRT3</accession>
<dbReference type="PANTHER" id="PTHR43610:SF1">
    <property type="entry name" value="N-ACETYLTRANSFERASE DOMAIN-CONTAINING PROTEIN"/>
    <property type="match status" value="1"/>
</dbReference>
<name>A0A3B7MRT3_9BACT</name>
<dbReference type="OrthoDB" id="9795199at2"/>
<dbReference type="GO" id="GO:0016747">
    <property type="term" value="F:acyltransferase activity, transferring groups other than amino-acyl groups"/>
    <property type="evidence" value="ECO:0007669"/>
    <property type="project" value="InterPro"/>
</dbReference>
<dbReference type="InterPro" id="IPR000182">
    <property type="entry name" value="GNAT_dom"/>
</dbReference>
<dbReference type="AlphaFoldDB" id="A0A3B7MRT3"/>
<dbReference type="Proteomes" id="UP000263900">
    <property type="component" value="Chromosome"/>
</dbReference>
<evidence type="ECO:0000313" key="2">
    <source>
        <dbReference type="EMBL" id="AXY76537.1"/>
    </source>
</evidence>
<proteinExistence type="predicted"/>
<feature type="domain" description="N-acetyltransferase" evidence="1">
    <location>
        <begin position="23"/>
        <end position="189"/>
    </location>
</feature>
<dbReference type="Pfam" id="PF13302">
    <property type="entry name" value="Acetyltransf_3"/>
    <property type="match status" value="1"/>
</dbReference>
<dbReference type="KEGG" id="pseg:D3H65_22180"/>
<organism evidence="2 3">
    <name type="scientific">Paraflavitalea soli</name>
    <dbReference type="NCBI Taxonomy" id="2315862"/>
    <lineage>
        <taxon>Bacteria</taxon>
        <taxon>Pseudomonadati</taxon>
        <taxon>Bacteroidota</taxon>
        <taxon>Chitinophagia</taxon>
        <taxon>Chitinophagales</taxon>
        <taxon>Chitinophagaceae</taxon>
        <taxon>Paraflavitalea</taxon>
    </lineage>
</organism>
<protein>
    <submittedName>
        <fullName evidence="2">N-acetyltransferase</fullName>
    </submittedName>
</protein>
<sequence length="203" mass="23776">MSAPLNEYQRFFPDSFELETPRVLLRLLQPDDFDALYPLAQSKETWKYFVQELNDPQTLRTWIASLLQERAQEKRMPFVIIDKDTKEVCGSTSYLNISFFDKRLEIGSSWLGPDFIGMGVNKQAKFALLSYAFGVMKMERVEIKTDNLNERAKAALLKVGMIPEGVLRSHMQMHSNRRRDSIYYSILKGEWEERRASFFPEML</sequence>
<keyword evidence="2" id="KW-0808">Transferase</keyword>
<dbReference type="InterPro" id="IPR016181">
    <property type="entry name" value="Acyl_CoA_acyltransferase"/>
</dbReference>
<evidence type="ECO:0000259" key="1">
    <source>
        <dbReference type="PROSITE" id="PS51186"/>
    </source>
</evidence>
<dbReference type="RefSeq" id="WP_119052414.1">
    <property type="nucleotide sequence ID" value="NZ_CP032157.1"/>
</dbReference>
<dbReference type="PANTHER" id="PTHR43610">
    <property type="entry name" value="BLL6696 PROTEIN"/>
    <property type="match status" value="1"/>
</dbReference>
<dbReference type="Gene3D" id="3.40.630.30">
    <property type="match status" value="1"/>
</dbReference>
<evidence type="ECO:0000313" key="3">
    <source>
        <dbReference type="Proteomes" id="UP000263900"/>
    </source>
</evidence>
<dbReference type="SUPFAM" id="SSF55729">
    <property type="entry name" value="Acyl-CoA N-acyltransferases (Nat)"/>
    <property type="match status" value="1"/>
</dbReference>